<organism evidence="2 3">
    <name type="scientific">Quillaja saponaria</name>
    <name type="common">Soap bark tree</name>
    <dbReference type="NCBI Taxonomy" id="32244"/>
    <lineage>
        <taxon>Eukaryota</taxon>
        <taxon>Viridiplantae</taxon>
        <taxon>Streptophyta</taxon>
        <taxon>Embryophyta</taxon>
        <taxon>Tracheophyta</taxon>
        <taxon>Spermatophyta</taxon>
        <taxon>Magnoliopsida</taxon>
        <taxon>eudicotyledons</taxon>
        <taxon>Gunneridae</taxon>
        <taxon>Pentapetalae</taxon>
        <taxon>rosids</taxon>
        <taxon>fabids</taxon>
        <taxon>Fabales</taxon>
        <taxon>Quillajaceae</taxon>
        <taxon>Quillaja</taxon>
    </lineage>
</organism>
<dbReference type="AlphaFoldDB" id="A0AAD7L567"/>
<evidence type="ECO:0000313" key="2">
    <source>
        <dbReference type="EMBL" id="KAJ7951798.1"/>
    </source>
</evidence>
<feature type="compositionally biased region" description="Low complexity" evidence="1">
    <location>
        <begin position="58"/>
        <end position="75"/>
    </location>
</feature>
<dbReference type="Proteomes" id="UP001163823">
    <property type="component" value="Chromosome 11"/>
</dbReference>
<feature type="compositionally biased region" description="Low complexity" evidence="1">
    <location>
        <begin position="175"/>
        <end position="191"/>
    </location>
</feature>
<feature type="region of interest" description="Disordered" evidence="1">
    <location>
        <begin position="57"/>
        <end position="79"/>
    </location>
</feature>
<evidence type="ECO:0000313" key="3">
    <source>
        <dbReference type="Proteomes" id="UP001163823"/>
    </source>
</evidence>
<feature type="region of interest" description="Disordered" evidence="1">
    <location>
        <begin position="173"/>
        <end position="217"/>
    </location>
</feature>
<evidence type="ECO:0000256" key="1">
    <source>
        <dbReference type="SAM" id="MobiDB-lite"/>
    </source>
</evidence>
<protein>
    <submittedName>
        <fullName evidence="2">Transcription repressor OFP14-like</fullName>
    </submittedName>
</protein>
<name>A0AAD7L567_QUISA</name>
<reference evidence="2" key="1">
    <citation type="journal article" date="2023" name="Science">
        <title>Elucidation of the pathway for biosynthesis of saponin adjuvants from the soapbark tree.</title>
        <authorList>
            <person name="Reed J."/>
            <person name="Orme A."/>
            <person name="El-Demerdash A."/>
            <person name="Owen C."/>
            <person name="Martin L.B.B."/>
            <person name="Misra R.C."/>
            <person name="Kikuchi S."/>
            <person name="Rejzek M."/>
            <person name="Martin A.C."/>
            <person name="Harkess A."/>
            <person name="Leebens-Mack J."/>
            <person name="Louveau T."/>
            <person name="Stephenson M.J."/>
            <person name="Osbourn A."/>
        </authorList>
    </citation>
    <scope>NUCLEOTIDE SEQUENCE</scope>
    <source>
        <strain evidence="2">S10</strain>
    </source>
</reference>
<keyword evidence="3" id="KW-1185">Reference proteome</keyword>
<sequence length="217" mass="23897">MSKSKRLQKYFHDHLPKIKNPIPNLQLPSSDSFSSSKKWVLSGCKHTKTLSFSVDDFSNSNSSSSSNNNNNNNNNKNDDAASLADVDRFLFENFKSLYLQDDEESNINDVNNIRGKNHDDDDQGHHKKLGSILYDSPWFKDPPPDLCGSSRFFVSPPGLSSSIMEDALTSMTTNTSSYEAGSSSSTSTLNDSSDDVPDNNKLPGECIAVLTYSPSPV</sequence>
<dbReference type="KEGG" id="qsa:O6P43_027793"/>
<feature type="region of interest" description="Disordered" evidence="1">
    <location>
        <begin position="1"/>
        <end position="30"/>
    </location>
</feature>
<dbReference type="EMBL" id="JARAOO010000011">
    <property type="protein sequence ID" value="KAJ7951798.1"/>
    <property type="molecule type" value="Genomic_DNA"/>
</dbReference>
<comment type="caution">
    <text evidence="2">The sequence shown here is derived from an EMBL/GenBank/DDBJ whole genome shotgun (WGS) entry which is preliminary data.</text>
</comment>
<proteinExistence type="predicted"/>
<gene>
    <name evidence="2" type="ORF">O6P43_027793</name>
</gene>
<accession>A0AAD7L567</accession>